<dbReference type="AlphaFoldDB" id="A0AA35XW59"/>
<dbReference type="EMBL" id="OX458332">
    <property type="protein sequence ID" value="CAI8878353.1"/>
    <property type="molecule type" value="Genomic_DNA"/>
</dbReference>
<gene>
    <name evidence="4 5" type="primary">hypA</name>
    <name evidence="5" type="ORF">MCNOR_3012</name>
</gene>
<feature type="binding site" evidence="4">
    <location>
        <position position="75"/>
    </location>
    <ligand>
        <name>Zn(2+)</name>
        <dbReference type="ChEBI" id="CHEBI:29105"/>
    </ligand>
</feature>
<name>A0AA35XW59_METCP</name>
<keyword evidence="2 4" id="KW-0479">Metal-binding</keyword>
<reference evidence="5" key="1">
    <citation type="submission" date="2023-03" db="EMBL/GenBank/DDBJ databases">
        <authorList>
            <person name="Pearce D."/>
        </authorList>
    </citation>
    <scope>NUCLEOTIDE SEQUENCE</scope>
    <source>
        <strain evidence="5">Mc</strain>
    </source>
</reference>
<proteinExistence type="inferred from homology"/>
<dbReference type="GO" id="GO:0016151">
    <property type="term" value="F:nickel cation binding"/>
    <property type="evidence" value="ECO:0007669"/>
    <property type="project" value="UniProtKB-UniRule"/>
</dbReference>
<evidence type="ECO:0000313" key="6">
    <source>
        <dbReference type="Proteomes" id="UP001158598"/>
    </source>
</evidence>
<dbReference type="HAMAP" id="MF_00213">
    <property type="entry name" value="HypA_HybF"/>
    <property type="match status" value="1"/>
</dbReference>
<dbReference type="PIRSF" id="PIRSF004761">
    <property type="entry name" value="Hydrgn_mat_HypA"/>
    <property type="match status" value="1"/>
</dbReference>
<evidence type="ECO:0000256" key="1">
    <source>
        <dbReference type="ARBA" id="ARBA00022596"/>
    </source>
</evidence>
<evidence type="ECO:0000313" key="5">
    <source>
        <dbReference type="EMBL" id="CAI8878353.1"/>
    </source>
</evidence>
<protein>
    <recommendedName>
        <fullName evidence="4">Hydrogenase maturation factor HypA</fullName>
    </recommendedName>
</protein>
<organism evidence="5 6">
    <name type="scientific">Methylococcus capsulatus</name>
    <dbReference type="NCBI Taxonomy" id="414"/>
    <lineage>
        <taxon>Bacteria</taxon>
        <taxon>Pseudomonadati</taxon>
        <taxon>Pseudomonadota</taxon>
        <taxon>Gammaproteobacteria</taxon>
        <taxon>Methylococcales</taxon>
        <taxon>Methylococcaceae</taxon>
        <taxon>Methylococcus</taxon>
    </lineage>
</organism>
<dbReference type="Gene3D" id="3.30.2320.80">
    <property type="match status" value="1"/>
</dbReference>
<feature type="binding site" evidence="4">
    <location>
        <position position="91"/>
    </location>
    <ligand>
        <name>Zn(2+)</name>
        <dbReference type="ChEBI" id="CHEBI:29105"/>
    </ligand>
</feature>
<accession>A0AA35XW59</accession>
<dbReference type="GO" id="GO:0051604">
    <property type="term" value="P:protein maturation"/>
    <property type="evidence" value="ECO:0007669"/>
    <property type="project" value="InterPro"/>
</dbReference>
<dbReference type="Pfam" id="PF01155">
    <property type="entry name" value="HypA"/>
    <property type="match status" value="1"/>
</dbReference>
<feature type="binding site" evidence="4">
    <location>
        <position position="94"/>
    </location>
    <ligand>
        <name>Zn(2+)</name>
        <dbReference type="ChEBI" id="CHEBI:29105"/>
    </ligand>
</feature>
<dbReference type="PANTHER" id="PTHR34535:SF3">
    <property type="entry name" value="HYDROGENASE MATURATION FACTOR HYPA"/>
    <property type="match status" value="1"/>
</dbReference>
<dbReference type="GO" id="GO:0008270">
    <property type="term" value="F:zinc ion binding"/>
    <property type="evidence" value="ECO:0007669"/>
    <property type="project" value="UniProtKB-UniRule"/>
</dbReference>
<comment type="function">
    <text evidence="4">Involved in the maturation of [NiFe] hydrogenases. Required for nickel insertion into the metal center of the hydrogenase.</text>
</comment>
<keyword evidence="1 4" id="KW-0533">Nickel</keyword>
<dbReference type="InterPro" id="IPR000688">
    <property type="entry name" value="HypA/HybF"/>
</dbReference>
<dbReference type="NCBIfam" id="TIGR00100">
    <property type="entry name" value="hypA"/>
    <property type="match status" value="1"/>
</dbReference>
<evidence type="ECO:0000256" key="4">
    <source>
        <dbReference type="HAMAP-Rule" id="MF_00213"/>
    </source>
</evidence>
<sequence length="119" mass="12916">MPMHELSACMELIDQVEAIARSHEAERVDTIVLRIGSLSGVEPGLLESAFEMARLGTVAEHARLRTERIEPRIRCRACGLEADAGPGDLRCPACFGTDTALIAGDEMILARIELLQTAD</sequence>
<evidence type="ECO:0000256" key="2">
    <source>
        <dbReference type="ARBA" id="ARBA00022723"/>
    </source>
</evidence>
<evidence type="ECO:0000256" key="3">
    <source>
        <dbReference type="ARBA" id="ARBA00022833"/>
    </source>
</evidence>
<dbReference type="PANTHER" id="PTHR34535">
    <property type="entry name" value="HYDROGENASE MATURATION FACTOR HYPA"/>
    <property type="match status" value="1"/>
</dbReference>
<comment type="similarity">
    <text evidence="4">Belongs to the HypA/HybF family.</text>
</comment>
<keyword evidence="3 4" id="KW-0862">Zinc</keyword>
<feature type="binding site" evidence="4">
    <location>
        <position position="4"/>
    </location>
    <ligand>
        <name>Ni(2+)</name>
        <dbReference type="ChEBI" id="CHEBI:49786"/>
    </ligand>
</feature>
<feature type="binding site" evidence="4">
    <location>
        <position position="78"/>
    </location>
    <ligand>
        <name>Zn(2+)</name>
        <dbReference type="ChEBI" id="CHEBI:29105"/>
    </ligand>
</feature>
<dbReference type="Proteomes" id="UP001158598">
    <property type="component" value="Chromosome"/>
</dbReference>